<gene>
    <name evidence="1" type="ORF">PGLA2088_LOCUS20970</name>
</gene>
<evidence type="ECO:0000313" key="1">
    <source>
        <dbReference type="EMBL" id="CAE8678728.1"/>
    </source>
</evidence>
<comment type="caution">
    <text evidence="1">The sequence shown here is derived from an EMBL/GenBank/DDBJ whole genome shotgun (WGS) entry which is preliminary data.</text>
</comment>
<dbReference type="Proteomes" id="UP000626109">
    <property type="component" value="Unassembled WGS sequence"/>
</dbReference>
<organism evidence="1 2">
    <name type="scientific">Polarella glacialis</name>
    <name type="common">Dinoflagellate</name>
    <dbReference type="NCBI Taxonomy" id="89957"/>
    <lineage>
        <taxon>Eukaryota</taxon>
        <taxon>Sar</taxon>
        <taxon>Alveolata</taxon>
        <taxon>Dinophyceae</taxon>
        <taxon>Suessiales</taxon>
        <taxon>Suessiaceae</taxon>
        <taxon>Polarella</taxon>
    </lineage>
</organism>
<accession>A0A813JFE8</accession>
<sequence>MYWTAVAVATFVLCLVFIGKWYVRVLHKGLDALIGNSLDFLDDTAWPWKSWDLNHPNVILNSDHPLEVLIPASFPREQLPALSIPLVWPSHIPAPRRQCGKSRLAVWWIAKHHAPMVDFHNALLLYTPDGFEVEVRANMISEYCTYASPAKYCTQDSRLLAIMRADHVLSHISAVQCREGRPQWRGMLELHSEFQAVKQEFHAAFRHLNAEVDIFACGHPLFWCQLFDQLSVPLPGIMDAQHQIFVPPYLHESWSKQFVDMFFGERRNLMVAGGVYQAFAANWLLGIRIPYAIKAVLELRTSSRVREAEYKKSDLLGTSNVLFHNLLIQNVASALTDYPLSLLRWPQDVACGGNCPKDELAKYRAVVLWPYDTANFKLSEFYALRVPILVHRQLWRTTLTWGYADPACAGGPEASQWKRGPLDDETADSWAELVACDPWEAMASEAGPLPFTPVPDRRMIHPSGATFWARFTDWSLLPHVQRYSSLPDLTLQLLVFDQLAVSRAMDAAALRLSHQAGEFWIRVAQTLARPDAAGSAWSLGGGFLDRKMGKQSAISMPGRKEEGSSCCWGFCFRCLSKAAPTVWSAIESQTARLLMLPSWLELSGNYRNPEPRVRIVGLAGSAQEMHLTRTPEVSQFAMLRVSGAFLDAQGSTVNLPRSFYMNNRAPRLTVQVLGSVSAAQSQAAPHLMPACMNQQHPGAHREMCLPTGQGGVEAVPHKVVASLKGVQQQTWYFSSQPAFYGSDDYNDGGDP</sequence>
<protein>
    <submittedName>
        <fullName evidence="1">Uncharacterized protein</fullName>
    </submittedName>
</protein>
<reference evidence="1" key="1">
    <citation type="submission" date="2021-02" db="EMBL/GenBank/DDBJ databases">
        <authorList>
            <person name="Dougan E. K."/>
            <person name="Rhodes N."/>
            <person name="Thang M."/>
            <person name="Chan C."/>
        </authorList>
    </citation>
    <scope>NUCLEOTIDE SEQUENCE</scope>
</reference>
<dbReference type="EMBL" id="CAJNNW010025704">
    <property type="protein sequence ID" value="CAE8678728.1"/>
    <property type="molecule type" value="Genomic_DNA"/>
</dbReference>
<dbReference type="AlphaFoldDB" id="A0A813JFE8"/>
<name>A0A813JFE8_POLGL</name>
<proteinExistence type="predicted"/>
<evidence type="ECO:0000313" key="2">
    <source>
        <dbReference type="Proteomes" id="UP000626109"/>
    </source>
</evidence>